<keyword evidence="4" id="KW-1185">Reference proteome</keyword>
<dbReference type="AlphaFoldDB" id="A0A4Z0BNZ6"/>
<name>A0A4Z0BNZ6_9BURK</name>
<dbReference type="InterPro" id="IPR032389">
    <property type="entry name" value="GspB_C"/>
</dbReference>
<dbReference type="Proteomes" id="UP000298180">
    <property type="component" value="Unassembled WGS sequence"/>
</dbReference>
<comment type="caution">
    <text evidence="3">The sequence shown here is derived from an EMBL/GenBank/DDBJ whole genome shotgun (WGS) entry which is preliminary data.</text>
</comment>
<reference evidence="3 4" key="1">
    <citation type="submission" date="2019-03" db="EMBL/GenBank/DDBJ databases">
        <title>Ramlibacter henchirensis DSM 14656, whole genome shotgun sequence.</title>
        <authorList>
            <person name="Zhang X."/>
            <person name="Feng G."/>
            <person name="Zhu H."/>
        </authorList>
    </citation>
    <scope>NUCLEOTIDE SEQUENCE [LARGE SCALE GENOMIC DNA]</scope>
    <source>
        <strain evidence="3 4">DSM 14656</strain>
    </source>
</reference>
<sequence>MSYILEALRKADAQRERARVPGLHARPLSAVVEAEPERRWGGPAMAAVLAVGMVMVGLVAWRLAGGGGTPAAAPVEAVAAVTPAAPAITPPVLSTPAAPPAPAEPATAIVPAAPPPLPHSAEPERPARAARAPATARQAEPVAAPEARSPAPATAPGAVAAAQVPAPMPAASAVPVAAPMLANAAPPGTPQLAVSGGVYSQNPAQRMLIVNGQVFNEGSEVASGVRLEEVRPNKQAVMNFRGQRFTLPY</sequence>
<gene>
    <name evidence="3" type="ORF">EZ313_18910</name>
</gene>
<feature type="domain" description="Type II secretion system protein GspB C-terminal" evidence="2">
    <location>
        <begin position="190"/>
        <end position="248"/>
    </location>
</feature>
<dbReference type="EMBL" id="SMLM01000003">
    <property type="protein sequence ID" value="TFZ00531.1"/>
    <property type="molecule type" value="Genomic_DNA"/>
</dbReference>
<protein>
    <recommendedName>
        <fullName evidence="2">Type II secretion system protein GspB C-terminal domain-containing protein</fullName>
    </recommendedName>
</protein>
<evidence type="ECO:0000256" key="1">
    <source>
        <dbReference type="SAM" id="MobiDB-lite"/>
    </source>
</evidence>
<organism evidence="3 4">
    <name type="scientific">Ramlibacter henchirensis</name>
    <dbReference type="NCBI Taxonomy" id="204072"/>
    <lineage>
        <taxon>Bacteria</taxon>
        <taxon>Pseudomonadati</taxon>
        <taxon>Pseudomonadota</taxon>
        <taxon>Betaproteobacteria</taxon>
        <taxon>Burkholderiales</taxon>
        <taxon>Comamonadaceae</taxon>
        <taxon>Ramlibacter</taxon>
    </lineage>
</organism>
<dbReference type="Pfam" id="PF16537">
    <property type="entry name" value="T2SSB"/>
    <property type="match status" value="1"/>
</dbReference>
<evidence type="ECO:0000259" key="2">
    <source>
        <dbReference type="Pfam" id="PF16537"/>
    </source>
</evidence>
<evidence type="ECO:0000313" key="3">
    <source>
        <dbReference type="EMBL" id="TFZ00531.1"/>
    </source>
</evidence>
<proteinExistence type="predicted"/>
<feature type="region of interest" description="Disordered" evidence="1">
    <location>
        <begin position="95"/>
        <end position="154"/>
    </location>
</feature>
<dbReference type="GO" id="GO:0015627">
    <property type="term" value="C:type II protein secretion system complex"/>
    <property type="evidence" value="ECO:0007669"/>
    <property type="project" value="InterPro"/>
</dbReference>
<dbReference type="OrthoDB" id="5432325at2"/>
<dbReference type="RefSeq" id="WP_135264871.1">
    <property type="nucleotide sequence ID" value="NZ_SMLM01000003.1"/>
</dbReference>
<feature type="compositionally biased region" description="Low complexity" evidence="1">
    <location>
        <begin position="129"/>
        <end position="141"/>
    </location>
</feature>
<accession>A0A4Z0BNZ6</accession>
<evidence type="ECO:0000313" key="4">
    <source>
        <dbReference type="Proteomes" id="UP000298180"/>
    </source>
</evidence>